<sequence>MKAFCVLLFLVLNSMVFAKSTRDGANNGLSSSDSDDLSGLISTLLEYLCLIVNALGIPGLLDILDSLGLCSQYL</sequence>
<protein>
    <submittedName>
        <fullName evidence="2">Uncharacterized protein</fullName>
    </submittedName>
</protein>
<gene>
    <name evidence="2" type="ORF">ALC60_11529</name>
</gene>
<reference evidence="2 3" key="1">
    <citation type="submission" date="2015-09" db="EMBL/GenBank/DDBJ databases">
        <title>Trachymyrmex zeteki WGS genome.</title>
        <authorList>
            <person name="Nygaard S."/>
            <person name="Hu H."/>
            <person name="Boomsma J."/>
            <person name="Zhang G."/>
        </authorList>
    </citation>
    <scope>NUCLEOTIDE SEQUENCE [LARGE SCALE GENOMIC DNA]</scope>
    <source>
        <strain evidence="2">Tzet28-1</strain>
        <tissue evidence="2">Whole body</tissue>
    </source>
</reference>
<organism evidence="2 3">
    <name type="scientific">Mycetomoellerius zeteki</name>
    <dbReference type="NCBI Taxonomy" id="64791"/>
    <lineage>
        <taxon>Eukaryota</taxon>
        <taxon>Metazoa</taxon>
        <taxon>Ecdysozoa</taxon>
        <taxon>Arthropoda</taxon>
        <taxon>Hexapoda</taxon>
        <taxon>Insecta</taxon>
        <taxon>Pterygota</taxon>
        <taxon>Neoptera</taxon>
        <taxon>Endopterygota</taxon>
        <taxon>Hymenoptera</taxon>
        <taxon>Apocrita</taxon>
        <taxon>Aculeata</taxon>
        <taxon>Formicoidea</taxon>
        <taxon>Formicidae</taxon>
        <taxon>Myrmicinae</taxon>
        <taxon>Mycetomoellerius</taxon>
    </lineage>
</organism>
<accession>A0A151WNK5</accession>
<evidence type="ECO:0000256" key="1">
    <source>
        <dbReference type="SAM" id="SignalP"/>
    </source>
</evidence>
<evidence type="ECO:0000313" key="3">
    <source>
        <dbReference type="Proteomes" id="UP000075809"/>
    </source>
</evidence>
<dbReference type="Proteomes" id="UP000075809">
    <property type="component" value="Unassembled WGS sequence"/>
</dbReference>
<name>A0A151WNK5_9HYME</name>
<keyword evidence="1" id="KW-0732">Signal</keyword>
<proteinExistence type="predicted"/>
<feature type="chain" id="PRO_5007591300" evidence="1">
    <location>
        <begin position="19"/>
        <end position="74"/>
    </location>
</feature>
<dbReference type="EMBL" id="KQ982907">
    <property type="protein sequence ID" value="KYQ49423.1"/>
    <property type="molecule type" value="Genomic_DNA"/>
</dbReference>
<keyword evidence="3" id="KW-1185">Reference proteome</keyword>
<evidence type="ECO:0000313" key="2">
    <source>
        <dbReference type="EMBL" id="KYQ49423.1"/>
    </source>
</evidence>
<dbReference type="AlphaFoldDB" id="A0A151WNK5"/>
<feature type="signal peptide" evidence="1">
    <location>
        <begin position="1"/>
        <end position="18"/>
    </location>
</feature>